<dbReference type="Pfam" id="PF00484">
    <property type="entry name" value="Pro_CA"/>
    <property type="match status" value="1"/>
</dbReference>
<feature type="chain" id="PRO_5040824932" description="Carbonic anhydrase" evidence="8">
    <location>
        <begin position="21"/>
        <end position="220"/>
    </location>
</feature>
<keyword evidence="10" id="KW-1185">Reference proteome</keyword>
<dbReference type="Gene3D" id="3.40.1050.10">
    <property type="entry name" value="Carbonic anhydrase"/>
    <property type="match status" value="1"/>
</dbReference>
<dbReference type="EC" id="4.2.1.1" evidence="2 7"/>
<dbReference type="CDD" id="cd03378">
    <property type="entry name" value="beta_CA_cladeC"/>
    <property type="match status" value="1"/>
</dbReference>
<evidence type="ECO:0000313" key="10">
    <source>
        <dbReference type="Proteomes" id="UP001155182"/>
    </source>
</evidence>
<dbReference type="PANTHER" id="PTHR11002">
    <property type="entry name" value="CARBONIC ANHYDRASE"/>
    <property type="match status" value="1"/>
</dbReference>
<evidence type="ECO:0000313" key="9">
    <source>
        <dbReference type="EMBL" id="MCO4294425.1"/>
    </source>
</evidence>
<comment type="function">
    <text evidence="7">Reversible hydration of carbon dioxide.</text>
</comment>
<evidence type="ECO:0000256" key="7">
    <source>
        <dbReference type="RuleBase" id="RU003956"/>
    </source>
</evidence>
<dbReference type="InterPro" id="IPR015892">
    <property type="entry name" value="Carbonic_anhydrase_CS"/>
</dbReference>
<comment type="cofactor">
    <cofactor evidence="6">
        <name>Zn(2+)</name>
        <dbReference type="ChEBI" id="CHEBI:29105"/>
    </cofactor>
    <text evidence="6">Binds 1 zinc ion per subunit.</text>
</comment>
<accession>A0A9X2F5C8</accession>
<dbReference type="EMBL" id="JAMWYS010000058">
    <property type="protein sequence ID" value="MCO4294425.1"/>
    <property type="molecule type" value="Genomic_DNA"/>
</dbReference>
<dbReference type="GO" id="GO:0004089">
    <property type="term" value="F:carbonate dehydratase activity"/>
    <property type="evidence" value="ECO:0007669"/>
    <property type="project" value="UniProtKB-UniRule"/>
</dbReference>
<dbReference type="SMART" id="SM00947">
    <property type="entry name" value="Pro_CA"/>
    <property type="match status" value="1"/>
</dbReference>
<evidence type="ECO:0000256" key="6">
    <source>
        <dbReference type="PIRSR" id="PIRSR601765-1"/>
    </source>
</evidence>
<comment type="similarity">
    <text evidence="1 7">Belongs to the beta-class carbonic anhydrase family.</text>
</comment>
<evidence type="ECO:0000256" key="4">
    <source>
        <dbReference type="ARBA" id="ARBA00023239"/>
    </source>
</evidence>
<feature type="binding site" evidence="6">
    <location>
        <position position="73"/>
    </location>
    <ligand>
        <name>Zn(2+)</name>
        <dbReference type="ChEBI" id="CHEBI:29105"/>
    </ligand>
</feature>
<name>A0A9X2F5C8_9SPHI</name>
<dbReference type="PROSITE" id="PS00704">
    <property type="entry name" value="PROK_CO2_ANHYDRASE_1"/>
    <property type="match status" value="1"/>
</dbReference>
<keyword evidence="3 6" id="KW-0862">Zinc</keyword>
<dbReference type="PROSITE" id="PS00705">
    <property type="entry name" value="PROK_CO2_ANHYDRASE_2"/>
    <property type="match status" value="1"/>
</dbReference>
<feature type="binding site" evidence="6">
    <location>
        <position position="75"/>
    </location>
    <ligand>
        <name>Zn(2+)</name>
        <dbReference type="ChEBI" id="CHEBI:29105"/>
    </ligand>
</feature>
<sequence length="220" mass="24272">MKKILSFAALIVLFNSCQHATENNGDMNLSALNKLKAGNERFAEDSPVHPDETLKRKQELKKEQHPFAVVVSCSDSRVPPELIFDQGLGDLFIIRTAGNVIGTYEVGSIEYAVEHLHCKLVIVLGHQSCGAVKAFLESKGEKHQDHIQSIVDYIGSEQEVTSIVDSLKKNPLLAVKLNVKHGVKLLKNSTPVLKPLVDKAELNIIGAYYNLDNGKVSFEE</sequence>
<feature type="binding site" evidence="6">
    <location>
        <position position="129"/>
    </location>
    <ligand>
        <name>Zn(2+)</name>
        <dbReference type="ChEBI" id="CHEBI:29105"/>
    </ligand>
</feature>
<evidence type="ECO:0000256" key="2">
    <source>
        <dbReference type="ARBA" id="ARBA00012925"/>
    </source>
</evidence>
<protein>
    <recommendedName>
        <fullName evidence="2 7">Carbonic anhydrase</fullName>
        <ecNumber evidence="2 7">4.2.1.1</ecNumber>
    </recommendedName>
    <alternativeName>
        <fullName evidence="7">Carbonate dehydratase</fullName>
    </alternativeName>
</protein>
<comment type="catalytic activity">
    <reaction evidence="5 7">
        <text>hydrogencarbonate + H(+) = CO2 + H2O</text>
        <dbReference type="Rhea" id="RHEA:10748"/>
        <dbReference type="ChEBI" id="CHEBI:15377"/>
        <dbReference type="ChEBI" id="CHEBI:15378"/>
        <dbReference type="ChEBI" id="CHEBI:16526"/>
        <dbReference type="ChEBI" id="CHEBI:17544"/>
        <dbReference type="EC" id="4.2.1.1"/>
    </reaction>
</comment>
<dbReference type="RefSeq" id="WP_252589460.1">
    <property type="nucleotide sequence ID" value="NZ_JAMWYS010000058.1"/>
</dbReference>
<feature type="binding site" evidence="6">
    <location>
        <position position="126"/>
    </location>
    <ligand>
        <name>Zn(2+)</name>
        <dbReference type="ChEBI" id="CHEBI:29105"/>
    </ligand>
</feature>
<evidence type="ECO:0000256" key="1">
    <source>
        <dbReference type="ARBA" id="ARBA00006217"/>
    </source>
</evidence>
<organism evidence="9 10">
    <name type="scientific">Solitalea agri</name>
    <dbReference type="NCBI Taxonomy" id="2953739"/>
    <lineage>
        <taxon>Bacteria</taxon>
        <taxon>Pseudomonadati</taxon>
        <taxon>Bacteroidota</taxon>
        <taxon>Sphingobacteriia</taxon>
        <taxon>Sphingobacteriales</taxon>
        <taxon>Sphingobacteriaceae</taxon>
        <taxon>Solitalea</taxon>
    </lineage>
</organism>
<comment type="caution">
    <text evidence="9">The sequence shown here is derived from an EMBL/GenBank/DDBJ whole genome shotgun (WGS) entry which is preliminary data.</text>
</comment>
<evidence type="ECO:0000256" key="5">
    <source>
        <dbReference type="ARBA" id="ARBA00048348"/>
    </source>
</evidence>
<dbReference type="InterPro" id="IPR036874">
    <property type="entry name" value="Carbonic_anhydrase_sf"/>
</dbReference>
<dbReference type="GO" id="GO:0015976">
    <property type="term" value="P:carbon utilization"/>
    <property type="evidence" value="ECO:0007669"/>
    <property type="project" value="InterPro"/>
</dbReference>
<reference evidence="9" key="1">
    <citation type="submission" date="2022-06" db="EMBL/GenBank/DDBJ databases">
        <title>Solitalea sp. MAHUQ-68 isolated from rhizospheric soil.</title>
        <authorList>
            <person name="Huq M.A."/>
        </authorList>
    </citation>
    <scope>NUCLEOTIDE SEQUENCE</scope>
    <source>
        <strain evidence="9">MAHUQ-68</strain>
    </source>
</reference>
<dbReference type="PANTHER" id="PTHR11002:SF79">
    <property type="entry name" value="CARBONIC ANHYDRASE 2"/>
    <property type="match status" value="1"/>
</dbReference>
<dbReference type="Proteomes" id="UP001155182">
    <property type="component" value="Unassembled WGS sequence"/>
</dbReference>
<keyword evidence="8" id="KW-0732">Signal</keyword>
<dbReference type="InterPro" id="IPR001765">
    <property type="entry name" value="Carbonic_anhydrase"/>
</dbReference>
<proteinExistence type="inferred from homology"/>
<gene>
    <name evidence="9" type="ORF">NF867_16305</name>
</gene>
<feature type="signal peptide" evidence="8">
    <location>
        <begin position="1"/>
        <end position="20"/>
    </location>
</feature>
<dbReference type="GO" id="GO:0008270">
    <property type="term" value="F:zinc ion binding"/>
    <property type="evidence" value="ECO:0007669"/>
    <property type="project" value="UniProtKB-UniRule"/>
</dbReference>
<keyword evidence="4 7" id="KW-0456">Lyase</keyword>
<dbReference type="AlphaFoldDB" id="A0A9X2F5C8"/>
<keyword evidence="6" id="KW-0479">Metal-binding</keyword>
<dbReference type="SUPFAM" id="SSF53056">
    <property type="entry name" value="beta-carbonic anhydrase, cab"/>
    <property type="match status" value="1"/>
</dbReference>
<evidence type="ECO:0000256" key="8">
    <source>
        <dbReference type="SAM" id="SignalP"/>
    </source>
</evidence>
<evidence type="ECO:0000256" key="3">
    <source>
        <dbReference type="ARBA" id="ARBA00022833"/>
    </source>
</evidence>